<comment type="caution">
    <text evidence="1">The sequence shown here is derived from an EMBL/GenBank/DDBJ whole genome shotgun (WGS) entry which is preliminary data.</text>
</comment>
<evidence type="ECO:0000313" key="1">
    <source>
        <dbReference type="EMBL" id="KAJ9483801.1"/>
    </source>
</evidence>
<dbReference type="EMBL" id="LACB01000396">
    <property type="protein sequence ID" value="KAJ9483801.1"/>
    <property type="molecule type" value="Genomic_DNA"/>
</dbReference>
<keyword evidence="2" id="KW-1185">Reference proteome</keyword>
<proteinExistence type="predicted"/>
<organism evidence="1 2">
    <name type="scientific">Penicillium thymicola</name>
    <dbReference type="NCBI Taxonomy" id="293382"/>
    <lineage>
        <taxon>Eukaryota</taxon>
        <taxon>Fungi</taxon>
        <taxon>Dikarya</taxon>
        <taxon>Ascomycota</taxon>
        <taxon>Pezizomycotina</taxon>
        <taxon>Eurotiomycetes</taxon>
        <taxon>Eurotiomycetidae</taxon>
        <taxon>Eurotiales</taxon>
        <taxon>Aspergillaceae</taxon>
        <taxon>Penicillium</taxon>
    </lineage>
</organism>
<dbReference type="Proteomes" id="UP001227192">
    <property type="component" value="Unassembled WGS sequence"/>
</dbReference>
<evidence type="ECO:0000313" key="2">
    <source>
        <dbReference type="Proteomes" id="UP001227192"/>
    </source>
</evidence>
<accession>A0AAI9TBE5</accession>
<sequence>MITRGFERPQLSRKRQLSSPCFTCPLTVPIGGYNKLMNIIDGPYVIWSLLNDNHDRLNLINCISRAKKARDTFFIEIMA</sequence>
<dbReference type="AlphaFoldDB" id="A0AAI9TBE5"/>
<name>A0AAI9TBE5_PENTH</name>
<reference evidence="1" key="2">
    <citation type="journal article" date="2016" name="Fungal Biol.">
        <title>Ochratoxin A production by Penicillium thymicola.</title>
        <authorList>
            <person name="Nguyen H.D.T."/>
            <person name="McMullin D.R."/>
            <person name="Ponomareva E."/>
            <person name="Riley R."/>
            <person name="Pomraning K.R."/>
            <person name="Baker S.E."/>
            <person name="Seifert K.A."/>
        </authorList>
    </citation>
    <scope>NUCLEOTIDE SEQUENCE</scope>
    <source>
        <strain evidence="1">DAOM 180753</strain>
    </source>
</reference>
<gene>
    <name evidence="1" type="ORF">VN97_g9591</name>
</gene>
<reference evidence="1" key="1">
    <citation type="submission" date="2015-06" db="EMBL/GenBank/DDBJ databases">
        <authorList>
            <person name="Nguyen H."/>
        </authorList>
    </citation>
    <scope>NUCLEOTIDE SEQUENCE</scope>
    <source>
        <strain evidence="1">DAOM 180753</strain>
    </source>
</reference>
<protein>
    <submittedName>
        <fullName evidence="1">Uncharacterized protein</fullName>
    </submittedName>
</protein>